<name>A0A1X9SPS7_9BACT</name>
<comment type="subcellular location">
    <subcellularLocation>
        <location evidence="2">Cytoplasm</location>
        <location evidence="2">Nucleoid</location>
    </subcellularLocation>
</comment>
<accession>A0A1X9SPS7</accession>
<dbReference type="KEGG" id="clx:CLAN_1542"/>
<dbReference type="RefSeq" id="WP_096018193.1">
    <property type="nucleotide sequence ID" value="NZ_CP015578.1"/>
</dbReference>
<comment type="subunit">
    <text evidence="2">Homodimer.</text>
</comment>
<dbReference type="GO" id="GO:0003677">
    <property type="term" value="F:DNA binding"/>
    <property type="evidence" value="ECO:0007669"/>
    <property type="project" value="UniProtKB-UniRule"/>
</dbReference>
<comment type="similarity">
    <text evidence="2">Belongs to the YbaB/EbfC family.</text>
</comment>
<dbReference type="AlphaFoldDB" id="A0A1X9SPS7"/>
<dbReference type="PANTHER" id="PTHR33449:SF1">
    <property type="entry name" value="NUCLEOID-ASSOCIATED PROTEIN YBAB"/>
    <property type="match status" value="1"/>
</dbReference>
<dbReference type="GO" id="GO:0043590">
    <property type="term" value="C:bacterial nucleoid"/>
    <property type="evidence" value="ECO:0007669"/>
    <property type="project" value="UniProtKB-UniRule"/>
</dbReference>
<reference evidence="5" key="1">
    <citation type="journal article" date="2017" name="Genome Biol. Evol.">
        <title>Comparative Genomic Analysis Identifies a Campylobacter Clade Deficient in Selenium Metabolism.</title>
        <authorList>
            <person name="Miller W.G."/>
            <person name="Yee E."/>
            <person name="Lopes B.S."/>
            <person name="Chapman M.H."/>
            <person name="Huynh S."/>
            <person name="Bono J.L."/>
            <person name="Parker C.T."/>
            <person name="Strachan N.J.C."/>
            <person name="Forbes K.J."/>
        </authorList>
    </citation>
    <scope>NUCLEOTIDE SEQUENCE [LARGE SCALE GENOMIC DNA]</scope>
    <source>
        <strain evidence="5">NCTC 13004</strain>
    </source>
</reference>
<dbReference type="Gene3D" id="3.30.1310.10">
    <property type="entry name" value="Nucleoid-associated protein YbaB-like domain"/>
    <property type="match status" value="1"/>
</dbReference>
<evidence type="ECO:0000256" key="1">
    <source>
        <dbReference type="ARBA" id="ARBA00023125"/>
    </source>
</evidence>
<dbReference type="InterPro" id="IPR036894">
    <property type="entry name" value="YbaB-like_sf"/>
</dbReference>
<protein>
    <recommendedName>
        <fullName evidence="2">Nucleoid-associated protein CLAN_1542</fullName>
    </recommendedName>
</protein>
<evidence type="ECO:0000313" key="5">
    <source>
        <dbReference type="Proteomes" id="UP000202031"/>
    </source>
</evidence>
<dbReference type="SUPFAM" id="SSF82607">
    <property type="entry name" value="YbaB-like"/>
    <property type="match status" value="1"/>
</dbReference>
<sequence length="105" mass="11321">MFKDFDLSKMTQMLSQAQQKANEFEESLAKKEFESKSGGGLISVKINGKSEILDICIDDSLLEDKDSLQILLISAINDAIKLANDEKQNAAASLFGGFGGFGGVN</sequence>
<keyword evidence="1 2" id="KW-0238">DNA-binding</keyword>
<dbReference type="Pfam" id="PF02575">
    <property type="entry name" value="YbaB_DNA_bd"/>
    <property type="match status" value="1"/>
</dbReference>
<keyword evidence="3" id="KW-0175">Coiled coil</keyword>
<feature type="coiled-coil region" evidence="3">
    <location>
        <begin position="7"/>
        <end position="34"/>
    </location>
</feature>
<evidence type="ECO:0000313" key="4">
    <source>
        <dbReference type="EMBL" id="ARQ98252.1"/>
    </source>
</evidence>
<dbReference type="InterPro" id="IPR004401">
    <property type="entry name" value="YbaB/EbfC"/>
</dbReference>
<organism evidence="4 5">
    <name type="scientific">Campylobacter lanienae NCTC 13004</name>
    <dbReference type="NCBI Taxonomy" id="1031753"/>
    <lineage>
        <taxon>Bacteria</taxon>
        <taxon>Pseudomonadati</taxon>
        <taxon>Campylobacterota</taxon>
        <taxon>Epsilonproteobacteria</taxon>
        <taxon>Campylobacterales</taxon>
        <taxon>Campylobacteraceae</taxon>
        <taxon>Campylobacter</taxon>
    </lineage>
</organism>
<gene>
    <name evidence="4" type="ORF">CLAN_1542</name>
</gene>
<dbReference type="HAMAP" id="MF_00274">
    <property type="entry name" value="DNA_YbaB_EbfC"/>
    <property type="match status" value="1"/>
</dbReference>
<comment type="function">
    <text evidence="2">Binds to DNA and alters its conformation. May be involved in regulation of gene expression, nucleoid organization and DNA protection.</text>
</comment>
<keyword evidence="2" id="KW-0963">Cytoplasm</keyword>
<dbReference type="GO" id="GO:0005829">
    <property type="term" value="C:cytosol"/>
    <property type="evidence" value="ECO:0007669"/>
    <property type="project" value="TreeGrafter"/>
</dbReference>
<dbReference type="EMBL" id="CP015578">
    <property type="protein sequence ID" value="ARQ98252.1"/>
    <property type="molecule type" value="Genomic_DNA"/>
</dbReference>
<dbReference type="GeneID" id="46922005"/>
<dbReference type="PIRSF" id="PIRSF004555">
    <property type="entry name" value="UCP004555"/>
    <property type="match status" value="1"/>
</dbReference>
<dbReference type="Proteomes" id="UP000202031">
    <property type="component" value="Chromosome"/>
</dbReference>
<dbReference type="PANTHER" id="PTHR33449">
    <property type="entry name" value="NUCLEOID-ASSOCIATED PROTEIN YBAB"/>
    <property type="match status" value="1"/>
</dbReference>
<evidence type="ECO:0000256" key="2">
    <source>
        <dbReference type="HAMAP-Rule" id="MF_00274"/>
    </source>
</evidence>
<reference evidence="5" key="2">
    <citation type="journal article" date="2017" name="Genome Biol. Evol.">
        <title>Comparative genomic analysis identifies a Campylobacter clade deficient in selenium metabolism.</title>
        <authorList>
            <person name="Miller W.G."/>
            <person name="Yee E."/>
            <person name="Lopes B.S."/>
            <person name="Chapman M.H."/>
            <person name="Huynh S."/>
            <person name="Bono J.L."/>
            <person name="Parker C.T."/>
            <person name="Strachan N.J.C."/>
            <person name="Forbes K.J."/>
        </authorList>
    </citation>
    <scope>NUCLEOTIDE SEQUENCE [LARGE SCALE GENOMIC DNA]</scope>
    <source>
        <strain evidence="5">NCTC 13004</strain>
    </source>
</reference>
<evidence type="ECO:0000256" key="3">
    <source>
        <dbReference type="SAM" id="Coils"/>
    </source>
</evidence>
<proteinExistence type="inferred from homology"/>
<dbReference type="NCBIfam" id="TIGR00103">
    <property type="entry name" value="DNA_YbaB_EbfC"/>
    <property type="match status" value="1"/>
</dbReference>